<keyword evidence="2" id="KW-1185">Reference proteome</keyword>
<evidence type="ECO:0000313" key="2">
    <source>
        <dbReference type="Proteomes" id="UP000437748"/>
    </source>
</evidence>
<sequence length="78" mass="9069">MNDIQANTNFDKLNLKKCRDGFDRNHHLVTPQAEYSGIGWFLVTFGITTRPVKIKYKCRKCNEIFDESSAKEDLDKNT</sequence>
<dbReference type="EMBL" id="WFLM01000003">
    <property type="protein sequence ID" value="KAB8039004.1"/>
    <property type="molecule type" value="Genomic_DNA"/>
</dbReference>
<name>A0A6N6VUU7_9BACT</name>
<dbReference type="OrthoDB" id="5296449at2"/>
<proteinExistence type="predicted"/>
<comment type="caution">
    <text evidence="1">The sequence shown here is derived from an EMBL/GenBank/DDBJ whole genome shotgun (WGS) entry which is preliminary data.</text>
</comment>
<dbReference type="RefSeq" id="WP_153420402.1">
    <property type="nucleotide sequence ID" value="NZ_WFLM01000003.1"/>
</dbReference>
<gene>
    <name evidence="1" type="ORF">GCL60_09100</name>
</gene>
<evidence type="ECO:0000313" key="1">
    <source>
        <dbReference type="EMBL" id="KAB8039004.1"/>
    </source>
</evidence>
<dbReference type="AlphaFoldDB" id="A0A6N6VUU7"/>
<reference evidence="1 2" key="1">
    <citation type="submission" date="2019-10" db="EMBL/GenBank/DDBJ databases">
        <title>New species of Slilvanegrellaceae.</title>
        <authorList>
            <person name="Pitt A."/>
            <person name="Hahn M.W."/>
        </authorList>
    </citation>
    <scope>NUCLEOTIDE SEQUENCE [LARGE SCALE GENOMIC DNA]</scope>
    <source>
        <strain evidence="1 2">SP-Ram-0.45-NSY-1</strain>
    </source>
</reference>
<dbReference type="Proteomes" id="UP000437748">
    <property type="component" value="Unassembled WGS sequence"/>
</dbReference>
<organism evidence="1 2">
    <name type="scientific">Silvanigrella paludirubra</name>
    <dbReference type="NCBI Taxonomy" id="2499159"/>
    <lineage>
        <taxon>Bacteria</taxon>
        <taxon>Pseudomonadati</taxon>
        <taxon>Bdellovibrionota</taxon>
        <taxon>Oligoflexia</taxon>
        <taxon>Silvanigrellales</taxon>
        <taxon>Silvanigrellaceae</taxon>
        <taxon>Silvanigrella</taxon>
    </lineage>
</organism>
<protein>
    <submittedName>
        <fullName evidence="1">Uncharacterized protein</fullName>
    </submittedName>
</protein>
<accession>A0A6N6VUU7</accession>